<dbReference type="InterPro" id="IPR016169">
    <property type="entry name" value="FAD-bd_PCMH_sub2"/>
</dbReference>
<dbReference type="InterPro" id="IPR036683">
    <property type="entry name" value="CO_DH_flav_C_dom_sf"/>
</dbReference>
<evidence type="ECO:0000256" key="3">
    <source>
        <dbReference type="ARBA" id="ARBA00023002"/>
    </source>
</evidence>
<evidence type="ECO:0000256" key="1">
    <source>
        <dbReference type="ARBA" id="ARBA00022630"/>
    </source>
</evidence>
<dbReference type="EMBL" id="CAEZZM010000007">
    <property type="protein sequence ID" value="CAB4754379.1"/>
    <property type="molecule type" value="Genomic_DNA"/>
</dbReference>
<protein>
    <submittedName>
        <fullName evidence="5">Unannotated protein</fullName>
    </submittedName>
</protein>
<evidence type="ECO:0000259" key="4">
    <source>
        <dbReference type="PROSITE" id="PS51387"/>
    </source>
</evidence>
<sequence>MTVTVATNLADALAALRATPDARLLQGGTDTMVEINFNHFKPEHIVALRKVQELRNFSIQEEKGLIFIGSGVPYQTLENDPFLTLLPALAQASRTVGSPQIRAAGSLGGNLGTCSPAGDGLPVLSALDATVHLQSVDASRDVLIHDFMVGVKKNARKPDEIITGVTVPILRGFQGYSKVGVRNAMVISVASACLAVDTSRSQIRLALGAVGPTIIRCRESEQWLATQVDIANSNFSNEIAKEFGRRAALEARPIDDHRSTAEYRKHAISVLAERLLLKANS</sequence>
<dbReference type="Gene3D" id="3.30.465.10">
    <property type="match status" value="1"/>
</dbReference>
<dbReference type="InterPro" id="IPR036318">
    <property type="entry name" value="FAD-bd_PCMH-like_sf"/>
</dbReference>
<name>A0A6J6U7P2_9ZZZZ</name>
<dbReference type="AlphaFoldDB" id="A0A6J6U7P2"/>
<evidence type="ECO:0000256" key="2">
    <source>
        <dbReference type="ARBA" id="ARBA00022827"/>
    </source>
</evidence>
<keyword evidence="2" id="KW-0274">FAD</keyword>
<dbReference type="GO" id="GO:0071949">
    <property type="term" value="F:FAD binding"/>
    <property type="evidence" value="ECO:0007669"/>
    <property type="project" value="InterPro"/>
</dbReference>
<feature type="domain" description="FAD-binding PCMH-type" evidence="4">
    <location>
        <begin position="1"/>
        <end position="172"/>
    </location>
</feature>
<dbReference type="PANTHER" id="PTHR42659:SF2">
    <property type="entry name" value="XANTHINE DEHYDROGENASE SUBUNIT C-RELATED"/>
    <property type="match status" value="1"/>
</dbReference>
<dbReference type="InterPro" id="IPR051312">
    <property type="entry name" value="Diverse_Substr_Oxidored"/>
</dbReference>
<dbReference type="InterPro" id="IPR005107">
    <property type="entry name" value="CO_DH_flav_C"/>
</dbReference>
<dbReference type="Pfam" id="PF00941">
    <property type="entry name" value="FAD_binding_5"/>
    <property type="match status" value="1"/>
</dbReference>
<dbReference type="InterPro" id="IPR002346">
    <property type="entry name" value="Mopterin_DH_FAD-bd"/>
</dbReference>
<dbReference type="GO" id="GO:0016491">
    <property type="term" value="F:oxidoreductase activity"/>
    <property type="evidence" value="ECO:0007669"/>
    <property type="project" value="UniProtKB-KW"/>
</dbReference>
<dbReference type="Gene3D" id="3.30.390.50">
    <property type="entry name" value="CO dehydrogenase flavoprotein, C-terminal domain"/>
    <property type="match status" value="1"/>
</dbReference>
<proteinExistence type="predicted"/>
<gene>
    <name evidence="5" type="ORF">UFOPK2872_00138</name>
</gene>
<dbReference type="PROSITE" id="PS51387">
    <property type="entry name" value="FAD_PCMH"/>
    <property type="match status" value="1"/>
</dbReference>
<keyword evidence="1" id="KW-0285">Flavoprotein</keyword>
<dbReference type="Gene3D" id="3.30.43.10">
    <property type="entry name" value="Uridine Diphospho-n-acetylenolpyruvylglucosamine Reductase, domain 2"/>
    <property type="match status" value="1"/>
</dbReference>
<accession>A0A6J6U7P2</accession>
<dbReference type="InterPro" id="IPR016166">
    <property type="entry name" value="FAD-bd_PCMH"/>
</dbReference>
<organism evidence="5">
    <name type="scientific">freshwater metagenome</name>
    <dbReference type="NCBI Taxonomy" id="449393"/>
    <lineage>
        <taxon>unclassified sequences</taxon>
        <taxon>metagenomes</taxon>
        <taxon>ecological metagenomes</taxon>
    </lineage>
</organism>
<dbReference type="InterPro" id="IPR016167">
    <property type="entry name" value="FAD-bd_PCMH_sub1"/>
</dbReference>
<reference evidence="5" key="1">
    <citation type="submission" date="2020-05" db="EMBL/GenBank/DDBJ databases">
        <authorList>
            <person name="Chiriac C."/>
            <person name="Salcher M."/>
            <person name="Ghai R."/>
            <person name="Kavagutti S V."/>
        </authorList>
    </citation>
    <scope>NUCLEOTIDE SEQUENCE</scope>
</reference>
<evidence type="ECO:0000313" key="5">
    <source>
        <dbReference type="EMBL" id="CAB4754379.1"/>
    </source>
</evidence>
<dbReference type="SUPFAM" id="SSF56176">
    <property type="entry name" value="FAD-binding/transporter-associated domain-like"/>
    <property type="match status" value="1"/>
</dbReference>
<dbReference type="SMART" id="SM01092">
    <property type="entry name" value="CO_deh_flav_C"/>
    <property type="match status" value="1"/>
</dbReference>
<keyword evidence="3" id="KW-0560">Oxidoreductase</keyword>
<dbReference type="Pfam" id="PF03450">
    <property type="entry name" value="CO_deh_flav_C"/>
    <property type="match status" value="1"/>
</dbReference>
<dbReference type="PANTHER" id="PTHR42659">
    <property type="entry name" value="XANTHINE DEHYDROGENASE SUBUNIT C-RELATED"/>
    <property type="match status" value="1"/>
</dbReference>
<dbReference type="SUPFAM" id="SSF55447">
    <property type="entry name" value="CO dehydrogenase flavoprotein C-terminal domain-like"/>
    <property type="match status" value="1"/>
</dbReference>